<dbReference type="EMBL" id="PJQM01007075">
    <property type="protein sequence ID" value="RCH78668.1"/>
    <property type="molecule type" value="Genomic_DNA"/>
</dbReference>
<accession>A0A367ILX6</accession>
<name>A0A367ILX6_RHIST</name>
<feature type="non-terminal residue" evidence="2">
    <location>
        <position position="1"/>
    </location>
</feature>
<evidence type="ECO:0000313" key="2">
    <source>
        <dbReference type="EMBL" id="RCH78668.1"/>
    </source>
</evidence>
<comment type="caution">
    <text evidence="2">The sequence shown here is derived from an EMBL/GenBank/DDBJ whole genome shotgun (WGS) entry which is preliminary data.</text>
</comment>
<keyword evidence="3" id="KW-1185">Reference proteome</keyword>
<evidence type="ECO:0000256" key="1">
    <source>
        <dbReference type="SAM" id="MobiDB-lite"/>
    </source>
</evidence>
<dbReference type="OrthoDB" id="10666826at2759"/>
<evidence type="ECO:0000313" key="3">
    <source>
        <dbReference type="Proteomes" id="UP000253551"/>
    </source>
</evidence>
<feature type="compositionally biased region" description="Acidic residues" evidence="1">
    <location>
        <begin position="49"/>
        <end position="58"/>
    </location>
</feature>
<feature type="compositionally biased region" description="Acidic residues" evidence="1">
    <location>
        <begin position="16"/>
        <end position="33"/>
    </location>
</feature>
<gene>
    <name evidence="2" type="ORF">CU098_003800</name>
</gene>
<dbReference type="Proteomes" id="UP000253551">
    <property type="component" value="Unassembled WGS sequence"/>
</dbReference>
<feature type="compositionally biased region" description="Basic and acidic residues" evidence="1">
    <location>
        <begin position="59"/>
        <end position="73"/>
    </location>
</feature>
<proteinExistence type="predicted"/>
<protein>
    <submittedName>
        <fullName evidence="2">Uncharacterized protein</fullName>
    </submittedName>
</protein>
<organism evidence="2 3">
    <name type="scientific">Rhizopus stolonifer</name>
    <name type="common">Rhizopus nigricans</name>
    <dbReference type="NCBI Taxonomy" id="4846"/>
    <lineage>
        <taxon>Eukaryota</taxon>
        <taxon>Fungi</taxon>
        <taxon>Fungi incertae sedis</taxon>
        <taxon>Mucoromycota</taxon>
        <taxon>Mucoromycotina</taxon>
        <taxon>Mucoromycetes</taxon>
        <taxon>Mucorales</taxon>
        <taxon>Mucorineae</taxon>
        <taxon>Rhizopodaceae</taxon>
        <taxon>Rhizopus</taxon>
    </lineage>
</organism>
<sequence>RNIESFGNLPVNEDYYLIEEDEDEDEHDSEDEAQPSIDNSIEPSAVVESDSESDASDVELERSDYDELQRSQEDQFSTRPSFPYTNELYLEAITFFKSTSIRYSEDDIKRILEYGKSCLNHGVKLRDKMHEEASINSQGQSPSSLCAAISAKPLNVKFPTVNGVVHYQNTQKDVPQTPVTEHRIRVVKGTGVNQRTVDESLFVLPIFEHLRLSTSNPVMSYSLSALPDETPNQRANLCQGEKWTKHPDFPWPMLVVKPNGLPRSQLWISDIAFIPADNGVLQDYKIARFKTVNANIKVECYPLITQLGDMGSGRRYMSKKKSTFALHYGERIGV</sequence>
<dbReference type="AlphaFoldDB" id="A0A367ILX6"/>
<reference evidence="2 3" key="1">
    <citation type="journal article" date="2018" name="G3 (Bethesda)">
        <title>Phylogenetic and Phylogenomic Definition of Rhizopus Species.</title>
        <authorList>
            <person name="Gryganskyi A.P."/>
            <person name="Golan J."/>
            <person name="Dolatabadi S."/>
            <person name="Mondo S."/>
            <person name="Robb S."/>
            <person name="Idnurm A."/>
            <person name="Muszewska A."/>
            <person name="Steczkiewicz K."/>
            <person name="Masonjones S."/>
            <person name="Liao H.L."/>
            <person name="Gajdeczka M.T."/>
            <person name="Anike F."/>
            <person name="Vuek A."/>
            <person name="Anishchenko I.M."/>
            <person name="Voigt K."/>
            <person name="de Hoog G.S."/>
            <person name="Smith M.E."/>
            <person name="Heitman J."/>
            <person name="Vilgalys R."/>
            <person name="Stajich J.E."/>
        </authorList>
    </citation>
    <scope>NUCLEOTIDE SEQUENCE [LARGE SCALE GENOMIC DNA]</scope>
    <source>
        <strain evidence="2 3">LSU 92-RS-03</strain>
    </source>
</reference>
<feature type="region of interest" description="Disordered" evidence="1">
    <location>
        <begin position="1"/>
        <end position="81"/>
    </location>
</feature>